<protein>
    <submittedName>
        <fullName evidence="4">Uncharacterized protein</fullName>
    </submittedName>
</protein>
<feature type="region of interest" description="Disordered" evidence="2">
    <location>
        <begin position="607"/>
        <end position="629"/>
    </location>
</feature>
<keyword evidence="1" id="KW-0175">Coiled coil</keyword>
<evidence type="ECO:0000256" key="2">
    <source>
        <dbReference type="SAM" id="MobiDB-lite"/>
    </source>
</evidence>
<feature type="region of interest" description="Disordered" evidence="2">
    <location>
        <begin position="453"/>
        <end position="473"/>
    </location>
</feature>
<feature type="compositionally biased region" description="Basic and acidic residues" evidence="2">
    <location>
        <begin position="611"/>
        <end position="620"/>
    </location>
</feature>
<feature type="compositionally biased region" description="Basic residues" evidence="2">
    <location>
        <begin position="67"/>
        <end position="82"/>
    </location>
</feature>
<feature type="region of interest" description="Disordered" evidence="2">
    <location>
        <begin position="246"/>
        <end position="288"/>
    </location>
</feature>
<dbReference type="EMBL" id="KN840449">
    <property type="protein sequence ID" value="KIP11028.1"/>
    <property type="molecule type" value="Genomic_DNA"/>
</dbReference>
<evidence type="ECO:0000256" key="1">
    <source>
        <dbReference type="SAM" id="Coils"/>
    </source>
</evidence>
<evidence type="ECO:0000313" key="4">
    <source>
        <dbReference type="EMBL" id="KIP11028.1"/>
    </source>
</evidence>
<feature type="compositionally biased region" description="Basic and acidic residues" evidence="2">
    <location>
        <begin position="111"/>
        <end position="128"/>
    </location>
</feature>
<sequence length="661" mass="72109">MSTVRPSATPPPTMPNFPCLKQDPSVKPNPHPYAIRTTSTGLLTRSNSSGHNTAASRHHYVPMPSHPNHRRDARRRSHKHTKSLNEASYLELGSPQPLPVPSSFISNARSALRDSSTHDLPEPRRRAETLPPNVTGSNIPVVAAATEKLPLNPKLWTPSQLSSYLLTTLRQQDPEVVEVVNLPPTAVLGIVEFVQNTKLSGRIFLRLNEEDMATMSINVSWRDALLAASRNLRQNVIKGRIWGVGTDSPPSSSHSSSLPSQPFSPLYDSSSSSVELTDEEDSGFTKRRRVRGRVRGMVESFERSGSFSSESGLDDDDDVVRPNRAAFKQWLAENAVPENAVDVVPSIASPVEASVVAQETPPFVEEPTVEALLAETESLGAWGARAWEEFDGMGLAVTVKRVSEHVAEDAPRPISAVNADRGTWMQSLKRGSLAKRQKERRVVTAVFAPAVEEQAPGLPESSMEQPPDALPPLNLHEQTEYATQTPLSTPELDADVSYSQLEAELQATRALVDTYKKRLNDVECRLAEYEQLNDTRQRQTLQPHPVAIVDVQVEASSSQTLGRLEESSGSNGSTSGPTSTLVSKLLAVGPSLVPSVLKRALLGLSRAPTTRTRDRARTQGEPDSDTPSSISELPQYVLLVSLGVCAVVLRLMLKKAANRRA</sequence>
<dbReference type="Proteomes" id="UP000053257">
    <property type="component" value="Unassembled WGS sequence"/>
</dbReference>
<feature type="region of interest" description="Disordered" evidence="2">
    <location>
        <begin position="1"/>
        <end position="134"/>
    </location>
</feature>
<keyword evidence="3" id="KW-1133">Transmembrane helix</keyword>
<feature type="compositionally biased region" description="Low complexity" evidence="2">
    <location>
        <begin position="248"/>
        <end position="275"/>
    </location>
</feature>
<evidence type="ECO:0000313" key="5">
    <source>
        <dbReference type="Proteomes" id="UP000053257"/>
    </source>
</evidence>
<feature type="region of interest" description="Disordered" evidence="2">
    <location>
        <begin position="559"/>
        <end position="580"/>
    </location>
</feature>
<keyword evidence="3" id="KW-0472">Membrane</keyword>
<dbReference type="OrthoDB" id="2425321at2759"/>
<reference evidence="4 5" key="1">
    <citation type="journal article" date="2014" name="PLoS Genet.">
        <title>Analysis of the Phlebiopsis gigantea genome, transcriptome and secretome provides insight into its pioneer colonization strategies of wood.</title>
        <authorList>
            <person name="Hori C."/>
            <person name="Ishida T."/>
            <person name="Igarashi K."/>
            <person name="Samejima M."/>
            <person name="Suzuki H."/>
            <person name="Master E."/>
            <person name="Ferreira P."/>
            <person name="Ruiz-Duenas F.J."/>
            <person name="Held B."/>
            <person name="Canessa P."/>
            <person name="Larrondo L.F."/>
            <person name="Schmoll M."/>
            <person name="Druzhinina I.S."/>
            <person name="Kubicek C.P."/>
            <person name="Gaskell J.A."/>
            <person name="Kersten P."/>
            <person name="St John F."/>
            <person name="Glasner J."/>
            <person name="Sabat G."/>
            <person name="Splinter BonDurant S."/>
            <person name="Syed K."/>
            <person name="Yadav J."/>
            <person name="Mgbeahuruike A.C."/>
            <person name="Kovalchuk A."/>
            <person name="Asiegbu F.O."/>
            <person name="Lackner G."/>
            <person name="Hoffmeister D."/>
            <person name="Rencoret J."/>
            <person name="Gutierrez A."/>
            <person name="Sun H."/>
            <person name="Lindquist E."/>
            <person name="Barry K."/>
            <person name="Riley R."/>
            <person name="Grigoriev I.V."/>
            <person name="Henrissat B."/>
            <person name="Kues U."/>
            <person name="Berka R.M."/>
            <person name="Martinez A.T."/>
            <person name="Covert S.F."/>
            <person name="Blanchette R.A."/>
            <person name="Cullen D."/>
        </authorList>
    </citation>
    <scope>NUCLEOTIDE SEQUENCE [LARGE SCALE GENOMIC DNA]</scope>
    <source>
        <strain evidence="4 5">11061_1 CR5-6</strain>
    </source>
</reference>
<feature type="compositionally biased region" description="Low complexity" evidence="2">
    <location>
        <begin position="567"/>
        <end position="580"/>
    </location>
</feature>
<keyword evidence="3" id="KW-0812">Transmembrane</keyword>
<feature type="coiled-coil region" evidence="1">
    <location>
        <begin position="498"/>
        <end position="539"/>
    </location>
</feature>
<keyword evidence="5" id="KW-1185">Reference proteome</keyword>
<feature type="transmembrane region" description="Helical" evidence="3">
    <location>
        <begin position="633"/>
        <end position="653"/>
    </location>
</feature>
<dbReference type="AlphaFoldDB" id="A0A0C3PTV3"/>
<name>A0A0C3PTV3_PHLG1</name>
<dbReference type="HOGENOM" id="CLU_020694_0_0_1"/>
<evidence type="ECO:0000256" key="3">
    <source>
        <dbReference type="SAM" id="Phobius"/>
    </source>
</evidence>
<accession>A0A0C3PTV3</accession>
<gene>
    <name evidence="4" type="ORF">PHLGIDRAFT_125148</name>
</gene>
<feature type="compositionally biased region" description="Polar residues" evidence="2">
    <location>
        <begin position="36"/>
        <end position="55"/>
    </location>
</feature>
<proteinExistence type="predicted"/>
<organism evidence="4 5">
    <name type="scientific">Phlebiopsis gigantea (strain 11061_1 CR5-6)</name>
    <name type="common">White-rot fungus</name>
    <name type="synonym">Peniophora gigantea</name>
    <dbReference type="NCBI Taxonomy" id="745531"/>
    <lineage>
        <taxon>Eukaryota</taxon>
        <taxon>Fungi</taxon>
        <taxon>Dikarya</taxon>
        <taxon>Basidiomycota</taxon>
        <taxon>Agaricomycotina</taxon>
        <taxon>Agaricomycetes</taxon>
        <taxon>Polyporales</taxon>
        <taxon>Phanerochaetaceae</taxon>
        <taxon>Phlebiopsis</taxon>
    </lineage>
</organism>